<keyword evidence="2" id="KW-0967">Endosome</keyword>
<dbReference type="GO" id="GO:0005768">
    <property type="term" value="C:endosome"/>
    <property type="evidence" value="ECO:0007669"/>
    <property type="project" value="UniProtKB-SubCell"/>
</dbReference>
<dbReference type="Ensembl" id="ENSCCRT00015008217.1">
    <property type="protein sequence ID" value="ENSCCRP00015007890.1"/>
    <property type="gene ID" value="ENSCCRG00015003909.1"/>
</dbReference>
<evidence type="ECO:0000256" key="3">
    <source>
        <dbReference type="ARBA" id="ARBA00037952"/>
    </source>
</evidence>
<dbReference type="Pfam" id="PF07051">
    <property type="entry name" value="OCIA"/>
    <property type="match status" value="1"/>
</dbReference>
<feature type="region of interest" description="Disordered" evidence="5">
    <location>
        <begin position="1"/>
        <end position="22"/>
    </location>
</feature>
<comment type="similarity">
    <text evidence="3">Belongs to the OCIAD1 family.</text>
</comment>
<evidence type="ECO:0000256" key="5">
    <source>
        <dbReference type="SAM" id="MobiDB-lite"/>
    </source>
</evidence>
<organism evidence="7 8">
    <name type="scientific">Cyprinus carpio</name>
    <name type="common">Common carp</name>
    <dbReference type="NCBI Taxonomy" id="7962"/>
    <lineage>
        <taxon>Eukaryota</taxon>
        <taxon>Metazoa</taxon>
        <taxon>Chordata</taxon>
        <taxon>Craniata</taxon>
        <taxon>Vertebrata</taxon>
        <taxon>Euteleostomi</taxon>
        <taxon>Actinopterygii</taxon>
        <taxon>Neopterygii</taxon>
        <taxon>Teleostei</taxon>
        <taxon>Ostariophysi</taxon>
        <taxon>Cypriniformes</taxon>
        <taxon>Cyprinidae</taxon>
        <taxon>Cyprininae</taxon>
        <taxon>Cyprinus</taxon>
    </lineage>
</organism>
<dbReference type="InterPro" id="IPR040187">
    <property type="entry name" value="OCAD1/2"/>
</dbReference>
<dbReference type="InterPro" id="IPR009764">
    <property type="entry name" value="OCIA_dom"/>
</dbReference>
<accession>A0A8C1SHF7</accession>
<feature type="region of interest" description="Disordered" evidence="5">
    <location>
        <begin position="141"/>
        <end position="174"/>
    </location>
</feature>
<name>A0A8C1SHF7_CYPCA</name>
<proteinExistence type="inferred from homology"/>
<evidence type="ECO:0000256" key="2">
    <source>
        <dbReference type="ARBA" id="ARBA00022753"/>
    </source>
</evidence>
<evidence type="ECO:0000259" key="6">
    <source>
        <dbReference type="Pfam" id="PF07051"/>
    </source>
</evidence>
<dbReference type="Proteomes" id="UP000694700">
    <property type="component" value="Unplaced"/>
</dbReference>
<feature type="domain" description="OCIA" evidence="6">
    <location>
        <begin position="23"/>
        <end position="56"/>
    </location>
</feature>
<dbReference type="PANTHER" id="PTHR13336:SF4">
    <property type="entry name" value="OCIA DOMAIN-CONTAINING PROTEIN 1"/>
    <property type="match status" value="1"/>
</dbReference>
<sequence length="174" mass="19592">YSSTAAKDIGCTMSQQSPADPERSLPISVISMGFTQLLISRGALMASGRFGSLPKATCQEKFRSLENSPLGEALRQRHDPNKAELDPAFQLDDQRNQPFSYLSDFTYSDPMSSATHSDAQIMEPTYIEEDEQKKHMLYEELRRKNRENYEVTTPKPETLLKPSAKTNPAKRGET</sequence>
<protein>
    <recommendedName>
        <fullName evidence="4">OCIA domain-containing protein 1</fullName>
    </recommendedName>
</protein>
<dbReference type="AlphaFoldDB" id="A0A8C1SHF7"/>
<evidence type="ECO:0000256" key="1">
    <source>
        <dbReference type="ARBA" id="ARBA00004177"/>
    </source>
</evidence>
<evidence type="ECO:0000256" key="4">
    <source>
        <dbReference type="ARBA" id="ARBA00040877"/>
    </source>
</evidence>
<reference evidence="7" key="1">
    <citation type="submission" date="2025-08" db="UniProtKB">
        <authorList>
            <consortium name="Ensembl"/>
        </authorList>
    </citation>
    <scope>IDENTIFICATION</scope>
</reference>
<comment type="subcellular location">
    <subcellularLocation>
        <location evidence="1">Endosome</location>
    </subcellularLocation>
</comment>
<dbReference type="PANTHER" id="PTHR13336">
    <property type="entry name" value="OVARIAN CARCINOMA IMMUNOREACTIVE ANTIGEN"/>
    <property type="match status" value="1"/>
</dbReference>
<evidence type="ECO:0000313" key="7">
    <source>
        <dbReference type="Ensembl" id="ENSCCRP00015007890.1"/>
    </source>
</evidence>
<evidence type="ECO:0000313" key="8">
    <source>
        <dbReference type="Proteomes" id="UP000694700"/>
    </source>
</evidence>